<accession>A0A8H5GK81</accession>
<gene>
    <name evidence="3" type="ORF">D9758_005806</name>
</gene>
<dbReference type="OrthoDB" id="3026661at2759"/>
<dbReference type="Gene3D" id="3.30.70.330">
    <property type="match status" value="3"/>
</dbReference>
<dbReference type="SUPFAM" id="SSF54928">
    <property type="entry name" value="RNA-binding domain, RBD"/>
    <property type="match status" value="1"/>
</dbReference>
<proteinExistence type="predicted"/>
<keyword evidence="4" id="KW-1185">Reference proteome</keyword>
<protein>
    <recommendedName>
        <fullName evidence="2">RRM domain-containing protein</fullName>
    </recommendedName>
</protein>
<dbReference type="AlphaFoldDB" id="A0A8H5GK81"/>
<keyword evidence="1" id="KW-0694">RNA-binding</keyword>
<evidence type="ECO:0000313" key="4">
    <source>
        <dbReference type="Proteomes" id="UP000559256"/>
    </source>
</evidence>
<dbReference type="PROSITE" id="PS50102">
    <property type="entry name" value="RRM"/>
    <property type="match status" value="1"/>
</dbReference>
<dbReference type="Proteomes" id="UP000559256">
    <property type="component" value="Unassembled WGS sequence"/>
</dbReference>
<dbReference type="InterPro" id="IPR035979">
    <property type="entry name" value="RBD_domain_sf"/>
</dbReference>
<name>A0A8H5GK81_9AGAR</name>
<dbReference type="GO" id="GO:0003723">
    <property type="term" value="F:RNA binding"/>
    <property type="evidence" value="ECO:0007669"/>
    <property type="project" value="UniProtKB-UniRule"/>
</dbReference>
<evidence type="ECO:0000259" key="2">
    <source>
        <dbReference type="PROSITE" id="PS50102"/>
    </source>
</evidence>
<feature type="domain" description="RRM" evidence="2">
    <location>
        <begin position="313"/>
        <end position="384"/>
    </location>
</feature>
<organism evidence="3 4">
    <name type="scientific">Tetrapyrgos nigripes</name>
    <dbReference type="NCBI Taxonomy" id="182062"/>
    <lineage>
        <taxon>Eukaryota</taxon>
        <taxon>Fungi</taxon>
        <taxon>Dikarya</taxon>
        <taxon>Basidiomycota</taxon>
        <taxon>Agaricomycotina</taxon>
        <taxon>Agaricomycetes</taxon>
        <taxon>Agaricomycetidae</taxon>
        <taxon>Agaricales</taxon>
        <taxon>Marasmiineae</taxon>
        <taxon>Marasmiaceae</taxon>
        <taxon>Tetrapyrgos</taxon>
    </lineage>
</organism>
<comment type="caution">
    <text evidence="3">The sequence shown here is derived from an EMBL/GenBank/DDBJ whole genome shotgun (WGS) entry which is preliminary data.</text>
</comment>
<dbReference type="InterPro" id="IPR012677">
    <property type="entry name" value="Nucleotide-bd_a/b_plait_sf"/>
</dbReference>
<reference evidence="3 4" key="1">
    <citation type="journal article" date="2020" name="ISME J.">
        <title>Uncovering the hidden diversity of litter-decomposition mechanisms in mushroom-forming fungi.</title>
        <authorList>
            <person name="Floudas D."/>
            <person name="Bentzer J."/>
            <person name="Ahren D."/>
            <person name="Johansson T."/>
            <person name="Persson P."/>
            <person name="Tunlid A."/>
        </authorList>
    </citation>
    <scope>NUCLEOTIDE SEQUENCE [LARGE SCALE GENOMIC DNA]</scope>
    <source>
        <strain evidence="3 4">CBS 291.85</strain>
    </source>
</reference>
<dbReference type="EMBL" id="JAACJM010000024">
    <property type="protein sequence ID" value="KAF5366269.1"/>
    <property type="molecule type" value="Genomic_DNA"/>
</dbReference>
<dbReference type="InterPro" id="IPR000504">
    <property type="entry name" value="RRM_dom"/>
</dbReference>
<evidence type="ECO:0000256" key="1">
    <source>
        <dbReference type="PROSITE-ProRule" id="PRU00176"/>
    </source>
</evidence>
<evidence type="ECO:0000313" key="3">
    <source>
        <dbReference type="EMBL" id="KAF5366269.1"/>
    </source>
</evidence>
<sequence>MSLSFLPRPARSSLLSLLPRSTCLSCSRRFVRKIASEALKSSKEPLTRCVLIKNLPPTFTVAKLLSLKGFGRPIESVIRRPSSNEVEICYLQPAGAACVVRAAKKGDFVMDGQKLKVEFCRPRPLPVEIIAAVSLRPASRRLLLRLPKCFRTEKALEEEMQRFGEMEQMWMAEDGKKATVTFSDIATALKAGKTLRSEKAWADSNVTFYVQYKHIYPRDPQVYPHTVCLSHLDLAPYQLLSGLKDVLDWKMGEPLVCCSMNKNSAFLKFRDWDAAKIFYDTYNPPGRIQKSWANDETPILSNQVTAAILGASRTLSISNLDIQRIWSGRLREDFGKFGDVIRTFVELEHRRAVVEFADIMHACKAIDHIYNNGSDFSVYAGSKIGFWHRPRSGVTPPVFYLRPMEIGGSTSQLVSKSNMSVESEVSYS</sequence>